<sequence length="96" mass="10963">AMAYKGLECDTCDGANFGADMEHSHFEDAEHQNGETRAIQVFECPCCHSQHRRWVCIPTVLFRALKNFWDIPRDDPLFAAARDIRDGVGAQEQCYE</sequence>
<proteinExistence type="predicted"/>
<reference evidence="1" key="1">
    <citation type="journal article" date="2015" name="Nature">
        <title>Complex archaea that bridge the gap between prokaryotes and eukaryotes.</title>
        <authorList>
            <person name="Spang A."/>
            <person name="Saw J.H."/>
            <person name="Jorgensen S.L."/>
            <person name="Zaremba-Niedzwiedzka K."/>
            <person name="Martijn J."/>
            <person name="Lind A.E."/>
            <person name="van Eijk R."/>
            <person name="Schleper C."/>
            <person name="Guy L."/>
            <person name="Ettema T.J."/>
        </authorList>
    </citation>
    <scope>NUCLEOTIDE SEQUENCE</scope>
</reference>
<gene>
    <name evidence="1" type="ORF">LCGC14_2135730</name>
</gene>
<organism evidence="1">
    <name type="scientific">marine sediment metagenome</name>
    <dbReference type="NCBI Taxonomy" id="412755"/>
    <lineage>
        <taxon>unclassified sequences</taxon>
        <taxon>metagenomes</taxon>
        <taxon>ecological metagenomes</taxon>
    </lineage>
</organism>
<dbReference type="AlphaFoldDB" id="A0A0F9E012"/>
<name>A0A0F9E012_9ZZZZ</name>
<accession>A0A0F9E012</accession>
<dbReference type="EMBL" id="LAZR01026885">
    <property type="protein sequence ID" value="KKL67358.1"/>
    <property type="molecule type" value="Genomic_DNA"/>
</dbReference>
<evidence type="ECO:0000313" key="1">
    <source>
        <dbReference type="EMBL" id="KKL67358.1"/>
    </source>
</evidence>
<comment type="caution">
    <text evidence="1">The sequence shown here is derived from an EMBL/GenBank/DDBJ whole genome shotgun (WGS) entry which is preliminary data.</text>
</comment>
<feature type="non-terminal residue" evidence="1">
    <location>
        <position position="1"/>
    </location>
</feature>
<protein>
    <submittedName>
        <fullName evidence="1">Uncharacterized protein</fullName>
    </submittedName>
</protein>